<name>A0A318NSS8_9ACTN</name>
<sequence>PIVTDGTIREVDSDLRHWRIETVVLADQVHGAKFEVDEEAVRRTATALFGEPQRVDDVWLWRIPPA</sequence>
<gene>
    <name evidence="1" type="ORF">C7C45_33310</name>
</gene>
<proteinExistence type="predicted"/>
<dbReference type="EMBL" id="PYBV01000172">
    <property type="protein sequence ID" value="PYC61173.1"/>
    <property type="molecule type" value="Genomic_DNA"/>
</dbReference>
<organism evidence="1 2">
    <name type="scientific">Micromonospora arborensis</name>
    <dbReference type="NCBI Taxonomy" id="2116518"/>
    <lineage>
        <taxon>Bacteria</taxon>
        <taxon>Bacillati</taxon>
        <taxon>Actinomycetota</taxon>
        <taxon>Actinomycetes</taxon>
        <taxon>Micromonosporales</taxon>
        <taxon>Micromonosporaceae</taxon>
        <taxon>Micromonospora</taxon>
    </lineage>
</organism>
<comment type="caution">
    <text evidence="1">The sequence shown here is derived from an EMBL/GenBank/DDBJ whole genome shotgun (WGS) entry which is preliminary data.</text>
</comment>
<protein>
    <submittedName>
        <fullName evidence="1">DUF2079 domain-containing protein</fullName>
    </submittedName>
</protein>
<reference evidence="1 2" key="1">
    <citation type="submission" date="2018-03" db="EMBL/GenBank/DDBJ databases">
        <title>Bioinformatic expansion and discovery of thiopeptide antibiotics.</title>
        <authorList>
            <person name="Schwalen C.J."/>
            <person name="Hudson G.A."/>
            <person name="Mitchell D.A."/>
        </authorList>
    </citation>
    <scope>NUCLEOTIDE SEQUENCE [LARGE SCALE GENOMIC DNA]</scope>
    <source>
        <strain evidence="1 2">NRRL 8041</strain>
    </source>
</reference>
<feature type="non-terminal residue" evidence="1">
    <location>
        <position position="1"/>
    </location>
</feature>
<dbReference type="AlphaFoldDB" id="A0A318NSS8"/>
<accession>A0A318NSS8</accession>
<evidence type="ECO:0000313" key="2">
    <source>
        <dbReference type="Proteomes" id="UP000248333"/>
    </source>
</evidence>
<keyword evidence="2" id="KW-1185">Reference proteome</keyword>
<evidence type="ECO:0000313" key="1">
    <source>
        <dbReference type="EMBL" id="PYC61173.1"/>
    </source>
</evidence>
<dbReference type="Proteomes" id="UP000248333">
    <property type="component" value="Unassembled WGS sequence"/>
</dbReference>